<evidence type="ECO:0000313" key="4">
    <source>
        <dbReference type="EMBL" id="GIE00173.1"/>
    </source>
</evidence>
<dbReference type="SMART" id="SM00448">
    <property type="entry name" value="REC"/>
    <property type="match status" value="1"/>
</dbReference>
<dbReference type="Gene3D" id="3.20.20.450">
    <property type="entry name" value="EAL domain"/>
    <property type="match status" value="1"/>
</dbReference>
<dbReference type="InterPro" id="IPR052155">
    <property type="entry name" value="Biofilm_reg_signaling"/>
</dbReference>
<evidence type="ECO:0000259" key="3">
    <source>
        <dbReference type="PROSITE" id="PS50883"/>
    </source>
</evidence>
<evidence type="ECO:0000313" key="5">
    <source>
        <dbReference type="Proteomes" id="UP000637628"/>
    </source>
</evidence>
<dbReference type="SUPFAM" id="SSF52172">
    <property type="entry name" value="CheY-like"/>
    <property type="match status" value="1"/>
</dbReference>
<dbReference type="PANTHER" id="PTHR44757:SF2">
    <property type="entry name" value="BIOFILM ARCHITECTURE MAINTENANCE PROTEIN MBAA"/>
    <property type="match status" value="1"/>
</dbReference>
<dbReference type="InterPro" id="IPR011006">
    <property type="entry name" value="CheY-like_superfamily"/>
</dbReference>
<dbReference type="Pfam" id="PF00563">
    <property type="entry name" value="EAL"/>
    <property type="match status" value="1"/>
</dbReference>
<dbReference type="RefSeq" id="WP_203725803.1">
    <property type="nucleotide sequence ID" value="NZ_BAAATX010000002.1"/>
</dbReference>
<feature type="domain" description="EAL" evidence="3">
    <location>
        <begin position="148"/>
        <end position="402"/>
    </location>
</feature>
<dbReference type="Gene3D" id="3.40.50.2300">
    <property type="match status" value="1"/>
</dbReference>
<feature type="domain" description="Response regulatory" evidence="2">
    <location>
        <begin position="9"/>
        <end position="124"/>
    </location>
</feature>
<dbReference type="InterPro" id="IPR001789">
    <property type="entry name" value="Sig_transdc_resp-reg_receiver"/>
</dbReference>
<protein>
    <recommendedName>
        <fullName evidence="6">Response regulator</fullName>
    </recommendedName>
</protein>
<comment type="caution">
    <text evidence="4">The sequence shown here is derived from an EMBL/GenBank/DDBJ whole genome shotgun (WGS) entry which is preliminary data.</text>
</comment>
<feature type="modified residue" description="4-aspartylphosphate" evidence="1">
    <location>
        <position position="58"/>
    </location>
</feature>
<evidence type="ECO:0008006" key="6">
    <source>
        <dbReference type="Google" id="ProtNLM"/>
    </source>
</evidence>
<evidence type="ECO:0000259" key="2">
    <source>
        <dbReference type="PROSITE" id="PS50110"/>
    </source>
</evidence>
<evidence type="ECO:0000256" key="1">
    <source>
        <dbReference type="PROSITE-ProRule" id="PRU00169"/>
    </source>
</evidence>
<dbReference type="Pfam" id="PF00072">
    <property type="entry name" value="Response_reg"/>
    <property type="match status" value="1"/>
</dbReference>
<proteinExistence type="predicted"/>
<keyword evidence="1" id="KW-0597">Phosphoprotein</keyword>
<sequence>MTDLLPKPKVLLVDDDPRILAGLRRQLHQRFLVATAGSGVEALTLVAAEDDFAVVVSDMRMPGMDGAAFLARVRVESPRSTRVLLTGQTELSAAVRAINDGQVFRFLSKPCPPEVLEKCLQEAVARHRVTLDEPRLSPGSVGDRRLMELNDRGEVVVAHQTDKGNRQFRLQYQPIVSLDDNGAVGVEAILRWIDPQPGRSTSMAAGGARGLHMPLGRWMTAAACQEVASWPATGSDPLGVHIKLFPGHLGDPDLIDDLAQTLILSGLEPHRVTLEVPQTLALGASLPFAPLDTISRWGVQLALGIDECPPMPSSTVQRLPFSAVKMGVRQAAHEPDNTEAHRTFGAGTELARQLGASIIADGVECAKCQVTARTAACRFAQGSYYGSPADPGDLLPGLVTGRR</sequence>
<keyword evidence="5" id="KW-1185">Reference proteome</keyword>
<dbReference type="EMBL" id="BOML01000013">
    <property type="protein sequence ID" value="GIE00173.1"/>
    <property type="molecule type" value="Genomic_DNA"/>
</dbReference>
<dbReference type="PANTHER" id="PTHR44757">
    <property type="entry name" value="DIGUANYLATE CYCLASE DGCP"/>
    <property type="match status" value="1"/>
</dbReference>
<dbReference type="PROSITE" id="PS50110">
    <property type="entry name" value="RESPONSE_REGULATORY"/>
    <property type="match status" value="1"/>
</dbReference>
<dbReference type="CDD" id="cd01948">
    <property type="entry name" value="EAL"/>
    <property type="match status" value="1"/>
</dbReference>
<name>A0ABQ3YRF4_9ACTN</name>
<dbReference type="CDD" id="cd17569">
    <property type="entry name" value="REC_HupR-like"/>
    <property type="match status" value="1"/>
</dbReference>
<dbReference type="SMART" id="SM00052">
    <property type="entry name" value="EAL"/>
    <property type="match status" value="1"/>
</dbReference>
<dbReference type="Proteomes" id="UP000637628">
    <property type="component" value="Unassembled WGS sequence"/>
</dbReference>
<dbReference type="PROSITE" id="PS50883">
    <property type="entry name" value="EAL"/>
    <property type="match status" value="1"/>
</dbReference>
<dbReference type="SUPFAM" id="SSF141868">
    <property type="entry name" value="EAL domain-like"/>
    <property type="match status" value="1"/>
</dbReference>
<organism evidence="4 5">
    <name type="scientific">Paractinoplanes durhamensis</name>
    <dbReference type="NCBI Taxonomy" id="113563"/>
    <lineage>
        <taxon>Bacteria</taxon>
        <taxon>Bacillati</taxon>
        <taxon>Actinomycetota</taxon>
        <taxon>Actinomycetes</taxon>
        <taxon>Micromonosporales</taxon>
        <taxon>Micromonosporaceae</taxon>
        <taxon>Paractinoplanes</taxon>
    </lineage>
</organism>
<accession>A0ABQ3YRF4</accession>
<gene>
    <name evidence="4" type="ORF">Adu01nite_15230</name>
</gene>
<reference evidence="4 5" key="1">
    <citation type="submission" date="2021-01" db="EMBL/GenBank/DDBJ databases">
        <title>Whole genome shotgun sequence of Actinoplanes durhamensis NBRC 14914.</title>
        <authorList>
            <person name="Komaki H."/>
            <person name="Tamura T."/>
        </authorList>
    </citation>
    <scope>NUCLEOTIDE SEQUENCE [LARGE SCALE GENOMIC DNA]</scope>
    <source>
        <strain evidence="4 5">NBRC 14914</strain>
    </source>
</reference>
<dbReference type="InterPro" id="IPR001633">
    <property type="entry name" value="EAL_dom"/>
</dbReference>
<dbReference type="InterPro" id="IPR035919">
    <property type="entry name" value="EAL_sf"/>
</dbReference>